<keyword evidence="6 10" id="KW-0472">Membrane</keyword>
<dbReference type="OrthoDB" id="6252479at2759"/>
<keyword evidence="4 8" id="KW-0106">Calcium</keyword>
<evidence type="ECO:0000259" key="11">
    <source>
        <dbReference type="PROSITE" id="PS50268"/>
    </source>
</evidence>
<comment type="subcellular location">
    <subcellularLocation>
        <location evidence="1">Membrane</location>
        <topology evidence="1">Single-pass membrane protein</topology>
    </subcellularLocation>
</comment>
<dbReference type="SMART" id="SM00112">
    <property type="entry name" value="CA"/>
    <property type="match status" value="6"/>
</dbReference>
<evidence type="ECO:0000256" key="5">
    <source>
        <dbReference type="ARBA" id="ARBA00022989"/>
    </source>
</evidence>
<dbReference type="PANTHER" id="PTHR24028:SF146">
    <property type="entry name" value="CADHERIN 96CB, ISOFORM D-RELATED"/>
    <property type="match status" value="1"/>
</dbReference>
<keyword evidence="3" id="KW-0677">Repeat</keyword>
<feature type="domain" description="Cadherin" evidence="11">
    <location>
        <begin position="152"/>
        <end position="270"/>
    </location>
</feature>
<dbReference type="FunFam" id="2.60.40.60:FF:000266">
    <property type="entry name" value="Cadherin 23"/>
    <property type="match status" value="1"/>
</dbReference>
<dbReference type="InterPro" id="IPR020894">
    <property type="entry name" value="Cadherin_CS"/>
</dbReference>
<dbReference type="CDD" id="cd11304">
    <property type="entry name" value="Cadherin_repeat"/>
    <property type="match status" value="5"/>
</dbReference>
<dbReference type="AlphaFoldDB" id="A0A8T0DCC7"/>
<keyword evidence="13" id="KW-1185">Reference proteome</keyword>
<feature type="domain" description="Cadherin" evidence="11">
    <location>
        <begin position="295"/>
        <end position="468"/>
    </location>
</feature>
<dbReference type="PROSITE" id="PS50268">
    <property type="entry name" value="CADHERIN_2"/>
    <property type="match status" value="6"/>
</dbReference>
<feature type="domain" description="Cadherin" evidence="11">
    <location>
        <begin position="58"/>
        <end position="103"/>
    </location>
</feature>
<dbReference type="Gene3D" id="2.60.40.60">
    <property type="entry name" value="Cadherins"/>
    <property type="match status" value="6"/>
</dbReference>
<keyword evidence="7" id="KW-0325">Glycoprotein</keyword>
<feature type="transmembrane region" description="Helical" evidence="10">
    <location>
        <begin position="954"/>
        <end position="976"/>
    </location>
</feature>
<evidence type="ECO:0000256" key="7">
    <source>
        <dbReference type="ARBA" id="ARBA00023180"/>
    </source>
</evidence>
<evidence type="ECO:0000313" key="12">
    <source>
        <dbReference type="EMBL" id="KAF8564478.1"/>
    </source>
</evidence>
<keyword evidence="2 10" id="KW-0812">Transmembrane</keyword>
<dbReference type="GO" id="GO:0007156">
    <property type="term" value="P:homophilic cell adhesion via plasma membrane adhesion molecules"/>
    <property type="evidence" value="ECO:0007669"/>
    <property type="project" value="InterPro"/>
</dbReference>
<feature type="non-terminal residue" evidence="12">
    <location>
        <position position="1039"/>
    </location>
</feature>
<reference evidence="12 13" key="1">
    <citation type="submission" date="2019-07" db="EMBL/GenBank/DDBJ databases">
        <title>Annotation for the trematode Paragonimus westermani.</title>
        <authorList>
            <person name="Choi Y.-J."/>
        </authorList>
    </citation>
    <scope>NUCLEOTIDE SEQUENCE [LARGE SCALE GENOMIC DNA]</scope>
    <source>
        <strain evidence="12">180907_Pwestermani</strain>
    </source>
</reference>
<feature type="compositionally biased region" description="Polar residues" evidence="9">
    <location>
        <begin position="1002"/>
        <end position="1014"/>
    </location>
</feature>
<sequence length="1039" mass="115375">HTPIELNTLPSLFWFKGPDAGNFQLDDGLSNTHMNMEFQHTNIPRQIKRLRLLNRVLLDRETKTEHKLILVAADRSEQIKSRYTTQLPIVIVVREVNEYAPEFDIGPVVTTESGRAVGDNNQGNRLHPAVSLVPNTNQRSSSGLSDVQNTDQLLTATIDIPENLQLGSRIYRILATDKDYIKTNEQPQARRQSKMVQYAVATSADLNIRRFFRVGTDDGWITLIHQLDYEVGPRSFLMPVVATDTGKPPKTGSLRIFLRIIDVNDEAPVIEVRGLGLVPNMHTGLQTTDILFPSTFNPQTLTVKENMPPGTFVAKIVATDRDTGPAGEVSCFLESSVAPSQRPTSSLRGLSDPESREFSSSVPEFSLQPISPPYDITGSQSNTYHSFTSQSTVRRHEANYVLLTKSLLDREQRELHFLALVCHDHGDNAIGNEESKSRFHLVNSNRRMTSTGIIRVLVLDENDNGPKFQLLNQNVEIRENSAPGTRIVQLSARDNDAVGSASLTHYRMANSDEVPEKNRSQLQVEALKELFSIDESNGWLLTGSTTLDRETRDTYIIPVVAYDHEFTNRTSETYIHVQVTDTNDNAPKLVGTSTFYIEEELGGAFSAGDYKPSRPGSRQIFVGHLTAEDLDLKENAQVSFSLNPTHNVTSNSDGGLSWFIRSDGTLFANLSSKGILDREKQDVHFVSVILRDHSIEQPLSSTATITVSLRDKNDNAPQFARPPVLAQHHEGKSNLSKIVDSTKLNALKPPVDTLRLAESTSPGTVVYTVLATDPDEGENGQVVYRLHPYEGFWQLVHLKSDRTTTHSTDTVSNQHFVIDSSSGDIRLNQRVSSLDVSLPKRLVIFAEDRGIPTRRSYAFLNIEVYSDAKNLSTARSSGEITKSIDSLQVLGQIKSQVNYKKNGRAINPVEESPFVALSSTFALPAPGRKLPVNHLDRMYKKSSQGNSKNWNSELITGLGIGLVVIILICLFLLVTYTVHGTRRLQTVSKSSVDHSKKKSSRQEQTSVNPMNGQTAQNTGEVLLTVIDSSGYIIQSVSLY</sequence>
<name>A0A8T0DCC7_9TREM</name>
<evidence type="ECO:0000256" key="9">
    <source>
        <dbReference type="SAM" id="MobiDB-lite"/>
    </source>
</evidence>
<feature type="compositionally biased region" description="Polar residues" evidence="9">
    <location>
        <begin position="337"/>
        <end position="348"/>
    </location>
</feature>
<feature type="domain" description="Cadherin" evidence="11">
    <location>
        <begin position="469"/>
        <end position="589"/>
    </location>
</feature>
<evidence type="ECO:0000256" key="10">
    <source>
        <dbReference type="SAM" id="Phobius"/>
    </source>
</evidence>
<dbReference type="InterPro" id="IPR002126">
    <property type="entry name" value="Cadherin-like_dom"/>
</dbReference>
<keyword evidence="5 10" id="KW-1133">Transmembrane helix</keyword>
<evidence type="ECO:0000256" key="2">
    <source>
        <dbReference type="ARBA" id="ARBA00022692"/>
    </source>
</evidence>
<dbReference type="Proteomes" id="UP000699462">
    <property type="component" value="Unassembled WGS sequence"/>
</dbReference>
<dbReference type="EMBL" id="JTDF01008587">
    <property type="protein sequence ID" value="KAF8564478.1"/>
    <property type="molecule type" value="Genomic_DNA"/>
</dbReference>
<gene>
    <name evidence="12" type="ORF">P879_07390</name>
</gene>
<evidence type="ECO:0000313" key="13">
    <source>
        <dbReference type="Proteomes" id="UP000699462"/>
    </source>
</evidence>
<dbReference type="GO" id="GO:0005509">
    <property type="term" value="F:calcium ion binding"/>
    <property type="evidence" value="ECO:0007669"/>
    <property type="project" value="UniProtKB-UniRule"/>
</dbReference>
<proteinExistence type="predicted"/>
<evidence type="ECO:0000256" key="6">
    <source>
        <dbReference type="ARBA" id="ARBA00023136"/>
    </source>
</evidence>
<dbReference type="GO" id="GO:0005886">
    <property type="term" value="C:plasma membrane"/>
    <property type="evidence" value="ECO:0007669"/>
    <property type="project" value="InterPro"/>
</dbReference>
<evidence type="ECO:0000256" key="8">
    <source>
        <dbReference type="PROSITE-ProRule" id="PRU00043"/>
    </source>
</evidence>
<dbReference type="PRINTS" id="PR00205">
    <property type="entry name" value="CADHERIN"/>
</dbReference>
<evidence type="ECO:0000256" key="4">
    <source>
        <dbReference type="ARBA" id="ARBA00022837"/>
    </source>
</evidence>
<dbReference type="PROSITE" id="PS00232">
    <property type="entry name" value="CADHERIN_1"/>
    <property type="match status" value="3"/>
</dbReference>
<dbReference type="InterPro" id="IPR015919">
    <property type="entry name" value="Cadherin-like_sf"/>
</dbReference>
<organism evidence="12 13">
    <name type="scientific">Paragonimus westermani</name>
    <dbReference type="NCBI Taxonomy" id="34504"/>
    <lineage>
        <taxon>Eukaryota</taxon>
        <taxon>Metazoa</taxon>
        <taxon>Spiralia</taxon>
        <taxon>Lophotrochozoa</taxon>
        <taxon>Platyhelminthes</taxon>
        <taxon>Trematoda</taxon>
        <taxon>Digenea</taxon>
        <taxon>Plagiorchiida</taxon>
        <taxon>Troglotremata</taxon>
        <taxon>Troglotrematidae</taxon>
        <taxon>Paragonimus</taxon>
    </lineage>
</organism>
<feature type="domain" description="Cadherin" evidence="11">
    <location>
        <begin position="622"/>
        <end position="719"/>
    </location>
</feature>
<dbReference type="PANTHER" id="PTHR24028">
    <property type="entry name" value="CADHERIN-87A"/>
    <property type="match status" value="1"/>
</dbReference>
<dbReference type="Pfam" id="PF00028">
    <property type="entry name" value="Cadherin"/>
    <property type="match status" value="4"/>
</dbReference>
<accession>A0A8T0DCC7</accession>
<feature type="region of interest" description="Disordered" evidence="9">
    <location>
        <begin position="987"/>
        <end position="1014"/>
    </location>
</feature>
<evidence type="ECO:0000256" key="1">
    <source>
        <dbReference type="ARBA" id="ARBA00004167"/>
    </source>
</evidence>
<protein>
    <recommendedName>
        <fullName evidence="11">Cadherin domain-containing protein</fullName>
    </recommendedName>
</protein>
<comment type="caution">
    <text evidence="12">The sequence shown here is derived from an EMBL/GenBank/DDBJ whole genome shotgun (WGS) entry which is preliminary data.</text>
</comment>
<evidence type="ECO:0000256" key="3">
    <source>
        <dbReference type="ARBA" id="ARBA00022737"/>
    </source>
</evidence>
<feature type="region of interest" description="Disordered" evidence="9">
    <location>
        <begin position="334"/>
        <end position="364"/>
    </location>
</feature>
<dbReference type="SUPFAM" id="SSF49313">
    <property type="entry name" value="Cadherin-like"/>
    <property type="match status" value="5"/>
</dbReference>
<dbReference type="InterPro" id="IPR050174">
    <property type="entry name" value="Protocadherin/Cadherin-CA"/>
</dbReference>
<feature type="domain" description="Cadherin" evidence="11">
    <location>
        <begin position="748"/>
        <end position="874"/>
    </location>
</feature>